<dbReference type="GO" id="GO:0005524">
    <property type="term" value="F:ATP binding"/>
    <property type="evidence" value="ECO:0007669"/>
    <property type="project" value="InterPro"/>
</dbReference>
<evidence type="ECO:0000256" key="1">
    <source>
        <dbReference type="ARBA" id="ARBA00022490"/>
    </source>
</evidence>
<feature type="region of interest" description="Domain I" evidence="6">
    <location>
        <begin position="1"/>
        <end position="64"/>
    </location>
</feature>
<protein>
    <recommendedName>
        <fullName evidence="6">Holliday junction branch migration complex subunit RuvA</fullName>
    </recommendedName>
</protein>
<evidence type="ECO:0000256" key="5">
    <source>
        <dbReference type="ARBA" id="ARBA00023204"/>
    </source>
</evidence>
<dbReference type="InterPro" id="IPR011114">
    <property type="entry name" value="RuvA_C"/>
</dbReference>
<reference evidence="8 9" key="1">
    <citation type="journal article" date="2010" name="Stand. Genomic Sci.">
        <title>Complete genome sequence of Acetohalobium arabaticum type strain (Z-7288).</title>
        <authorList>
            <person name="Sikorski J."/>
            <person name="Lapidus A."/>
            <person name="Chertkov O."/>
            <person name="Lucas S."/>
            <person name="Copeland A."/>
            <person name="Glavina Del Rio T."/>
            <person name="Nolan M."/>
            <person name="Tice H."/>
            <person name="Cheng J.F."/>
            <person name="Han C."/>
            <person name="Brambilla E."/>
            <person name="Pitluck S."/>
            <person name="Liolios K."/>
            <person name="Ivanova N."/>
            <person name="Mavromatis K."/>
            <person name="Mikhailova N."/>
            <person name="Pati A."/>
            <person name="Bruce D."/>
            <person name="Detter C."/>
            <person name="Tapia R."/>
            <person name="Goodwin L."/>
            <person name="Chen A."/>
            <person name="Palaniappan K."/>
            <person name="Land M."/>
            <person name="Hauser L."/>
            <person name="Chang Y.J."/>
            <person name="Jeffries C.D."/>
            <person name="Rohde M."/>
            <person name="Goker M."/>
            <person name="Spring S."/>
            <person name="Woyke T."/>
            <person name="Bristow J."/>
            <person name="Eisen J.A."/>
            <person name="Markowitz V."/>
            <person name="Hugenholtz P."/>
            <person name="Kyrpides N.C."/>
            <person name="Klenk H.P."/>
        </authorList>
    </citation>
    <scope>NUCLEOTIDE SEQUENCE [LARGE SCALE GENOMIC DNA]</scope>
    <source>
        <strain evidence="9">ATCC 49924 / DSM 5501 / Z-7288</strain>
    </source>
</reference>
<dbReference type="InterPro" id="IPR036267">
    <property type="entry name" value="RuvA_C_sf"/>
</dbReference>
<dbReference type="AlphaFoldDB" id="D9QVI3"/>
<dbReference type="GO" id="GO:0009379">
    <property type="term" value="C:Holliday junction helicase complex"/>
    <property type="evidence" value="ECO:0007669"/>
    <property type="project" value="InterPro"/>
</dbReference>
<comment type="function">
    <text evidence="6">The RuvA-RuvB-RuvC complex processes Holliday junction (HJ) DNA during genetic recombination and DNA repair, while the RuvA-RuvB complex plays an important role in the rescue of blocked DNA replication forks via replication fork reversal (RFR). RuvA specifically binds to HJ cruciform DNA, conferring on it an open structure. The RuvB hexamer acts as an ATP-dependent pump, pulling dsDNA into and through the RuvAB complex. HJ branch migration allows RuvC to scan DNA until it finds its consensus sequence, where it cleaves and resolves the cruciform DNA.</text>
</comment>
<dbReference type="GO" id="GO:0048476">
    <property type="term" value="C:Holliday junction resolvase complex"/>
    <property type="evidence" value="ECO:0007669"/>
    <property type="project" value="UniProtKB-UniRule"/>
</dbReference>
<dbReference type="SUPFAM" id="SSF46929">
    <property type="entry name" value="DNA helicase RuvA subunit, C-terminal domain"/>
    <property type="match status" value="1"/>
</dbReference>
<feature type="domain" description="Helix-hairpin-helix DNA-binding motif class 1" evidence="7">
    <location>
        <begin position="73"/>
        <end position="92"/>
    </location>
</feature>
<dbReference type="SUPFAM" id="SSF50249">
    <property type="entry name" value="Nucleic acid-binding proteins"/>
    <property type="match status" value="1"/>
</dbReference>
<dbReference type="InterPro" id="IPR012340">
    <property type="entry name" value="NA-bd_OB-fold"/>
</dbReference>
<dbReference type="HAMAP" id="MF_00031">
    <property type="entry name" value="DNA_HJ_migration_RuvA"/>
    <property type="match status" value="1"/>
</dbReference>
<keyword evidence="1 6" id="KW-0963">Cytoplasm</keyword>
<dbReference type="Gene3D" id="1.10.150.20">
    <property type="entry name" value="5' to 3' exonuclease, C-terminal subdomain"/>
    <property type="match status" value="1"/>
</dbReference>
<evidence type="ECO:0000313" key="8">
    <source>
        <dbReference type="EMBL" id="ADL12242.1"/>
    </source>
</evidence>
<keyword evidence="5 6" id="KW-0234">DNA repair</keyword>
<keyword evidence="3 6" id="KW-0238">DNA-binding</keyword>
<evidence type="ECO:0000256" key="2">
    <source>
        <dbReference type="ARBA" id="ARBA00022763"/>
    </source>
</evidence>
<dbReference type="Pfam" id="PF14520">
    <property type="entry name" value="HHH_5"/>
    <property type="match status" value="1"/>
</dbReference>
<keyword evidence="8" id="KW-0547">Nucleotide-binding</keyword>
<dbReference type="GO" id="GO:0005737">
    <property type="term" value="C:cytoplasm"/>
    <property type="evidence" value="ECO:0007669"/>
    <property type="project" value="UniProtKB-SubCell"/>
</dbReference>
<dbReference type="Gene3D" id="1.10.8.10">
    <property type="entry name" value="DNA helicase RuvA subunit, C-terminal domain"/>
    <property type="match status" value="1"/>
</dbReference>
<evidence type="ECO:0000256" key="6">
    <source>
        <dbReference type="HAMAP-Rule" id="MF_00031"/>
    </source>
</evidence>
<feature type="region of interest" description="Domain III" evidence="6">
    <location>
        <begin position="147"/>
        <end position="201"/>
    </location>
</feature>
<dbReference type="GO" id="GO:0000400">
    <property type="term" value="F:four-way junction DNA binding"/>
    <property type="evidence" value="ECO:0007669"/>
    <property type="project" value="UniProtKB-UniRule"/>
</dbReference>
<evidence type="ECO:0000313" key="9">
    <source>
        <dbReference type="Proteomes" id="UP000001661"/>
    </source>
</evidence>
<dbReference type="eggNOG" id="COG0632">
    <property type="taxonomic scope" value="Bacteria"/>
</dbReference>
<accession>D9QVI3</accession>
<dbReference type="KEGG" id="aar:Acear_0702"/>
<gene>
    <name evidence="6" type="primary">ruvA</name>
    <name evidence="8" type="ordered locus">Acear_0702</name>
</gene>
<organism evidence="8 9">
    <name type="scientific">Acetohalobium arabaticum (strain ATCC 49924 / DSM 5501 / Z-7288)</name>
    <dbReference type="NCBI Taxonomy" id="574087"/>
    <lineage>
        <taxon>Bacteria</taxon>
        <taxon>Bacillati</taxon>
        <taxon>Bacillota</taxon>
        <taxon>Clostridia</taxon>
        <taxon>Halanaerobiales</taxon>
        <taxon>Halobacteroidaceae</taxon>
        <taxon>Acetohalobium</taxon>
    </lineage>
</organism>
<keyword evidence="9" id="KW-1185">Reference proteome</keyword>
<keyword evidence="4 6" id="KW-0233">DNA recombination</keyword>
<dbReference type="GO" id="GO:0009378">
    <property type="term" value="F:four-way junction helicase activity"/>
    <property type="evidence" value="ECO:0007669"/>
    <property type="project" value="InterPro"/>
</dbReference>
<dbReference type="Proteomes" id="UP000001661">
    <property type="component" value="Chromosome"/>
</dbReference>
<dbReference type="STRING" id="574087.Acear_0702"/>
<proteinExistence type="inferred from homology"/>
<dbReference type="HOGENOM" id="CLU_087936_3_0_9"/>
<dbReference type="OrthoDB" id="5293449at2"/>
<comment type="caution">
    <text evidence="6">Lacks conserved residue(s) required for the propagation of feature annotation.</text>
</comment>
<dbReference type="GO" id="GO:0006310">
    <property type="term" value="P:DNA recombination"/>
    <property type="evidence" value="ECO:0007669"/>
    <property type="project" value="UniProtKB-UniRule"/>
</dbReference>
<dbReference type="InterPro" id="IPR000085">
    <property type="entry name" value="RuvA"/>
</dbReference>
<name>D9QVI3_ACEAZ</name>
<dbReference type="CDD" id="cd14332">
    <property type="entry name" value="UBA_RuvA_C"/>
    <property type="match status" value="1"/>
</dbReference>
<dbReference type="EMBL" id="CP002105">
    <property type="protein sequence ID" value="ADL12242.1"/>
    <property type="molecule type" value="Genomic_DNA"/>
</dbReference>
<comment type="domain">
    <text evidence="6">Has three domains with a flexible linker between the domains II and III and assumes an 'L' shape. Domain III is highly mobile and contacts RuvB.</text>
</comment>
<dbReference type="Gene3D" id="2.40.50.140">
    <property type="entry name" value="Nucleic acid-binding proteins"/>
    <property type="match status" value="1"/>
</dbReference>
<dbReference type="SMART" id="SM00278">
    <property type="entry name" value="HhH1"/>
    <property type="match status" value="2"/>
</dbReference>
<comment type="similarity">
    <text evidence="6">Belongs to the RuvA family.</text>
</comment>
<dbReference type="RefSeq" id="WP_013277688.1">
    <property type="nucleotide sequence ID" value="NC_014378.1"/>
</dbReference>
<keyword evidence="8" id="KW-0378">Hydrolase</keyword>
<dbReference type="InterPro" id="IPR003583">
    <property type="entry name" value="Hlx-hairpin-Hlx_DNA-bd_motif"/>
</dbReference>
<comment type="subcellular location">
    <subcellularLocation>
        <location evidence="6">Cytoplasm</location>
    </subcellularLocation>
</comment>
<evidence type="ECO:0000256" key="3">
    <source>
        <dbReference type="ARBA" id="ARBA00023125"/>
    </source>
</evidence>
<evidence type="ECO:0000256" key="4">
    <source>
        <dbReference type="ARBA" id="ARBA00023172"/>
    </source>
</evidence>
<feature type="domain" description="Helix-hairpin-helix DNA-binding motif class 1" evidence="7">
    <location>
        <begin position="108"/>
        <end position="127"/>
    </location>
</feature>
<keyword evidence="2 6" id="KW-0227">DNA damage</keyword>
<dbReference type="Pfam" id="PF01330">
    <property type="entry name" value="RuvA_N"/>
    <property type="match status" value="1"/>
</dbReference>
<evidence type="ECO:0000259" key="7">
    <source>
        <dbReference type="SMART" id="SM00278"/>
    </source>
</evidence>
<dbReference type="InterPro" id="IPR013849">
    <property type="entry name" value="DNA_helicase_Holl-junc_RuvA_I"/>
</dbReference>
<dbReference type="GO" id="GO:0006281">
    <property type="term" value="P:DNA repair"/>
    <property type="evidence" value="ECO:0007669"/>
    <property type="project" value="UniProtKB-UniRule"/>
</dbReference>
<sequence length="201" mass="22391">MIAHLTGELVLKEEARIVIDVQGVGYEVMIPTSVQNRLPNIGEDIKVYTHTYVREDRFVLYGFLQLSELELFGKLLKVSKVGPKVAVSILSTLNAREFKLAVAKEDIEVLKEVKGIGKKTAQRLILEMKGKIDLDRIMEEEESSQSVDGIEREEAVEGLMNLGYNIQEAREAVTEACKGVDEAAGVEEVIKLALQKFGQND</sequence>
<dbReference type="Pfam" id="PF07499">
    <property type="entry name" value="RuvA_C"/>
    <property type="match status" value="1"/>
</dbReference>
<dbReference type="InterPro" id="IPR010994">
    <property type="entry name" value="RuvA_2-like"/>
</dbReference>
<comment type="subunit">
    <text evidence="6">Homotetramer. Forms an RuvA(8)-RuvB(12)-Holliday junction (HJ) complex. HJ DNA is sandwiched between 2 RuvA tetramers; dsDNA enters through RuvA and exits via RuvB. An RuvB hexamer assembles on each DNA strand where it exits the tetramer. Each RuvB hexamer is contacted by two RuvA subunits (via domain III) on 2 adjacent RuvB subunits; this complex drives branch migration. In the full resolvosome a probable DNA-RuvA(4)-RuvB(12)-RuvC(2) complex forms which resolves the HJ.</text>
</comment>
<keyword evidence="8" id="KW-0067">ATP-binding</keyword>
<dbReference type="SUPFAM" id="SSF47781">
    <property type="entry name" value="RuvA domain 2-like"/>
    <property type="match status" value="1"/>
</dbReference>
<keyword evidence="8" id="KW-0347">Helicase</keyword>
<dbReference type="NCBIfam" id="TIGR00084">
    <property type="entry name" value="ruvA"/>
    <property type="match status" value="1"/>
</dbReference>